<comment type="caution">
    <text evidence="1">The sequence shown here is derived from an EMBL/GenBank/DDBJ whole genome shotgun (WGS) entry which is preliminary data.</text>
</comment>
<sequence>MTLTELLVTVTMVGLLTGSVLLMMNSQNDSTALTFDLQLKNLMQTMPSAARAQGAAITLSADQQTARLSTGRTLTIPTGLALTSNLQATPGGVSGAVIRQAGTNCTRFTLTLYGTVTETAC</sequence>
<accession>A0ABW1ZRT2</accession>
<reference evidence="2" key="1">
    <citation type="journal article" date="2019" name="Int. J. Syst. Evol. Microbiol.">
        <title>The Global Catalogue of Microorganisms (GCM) 10K type strain sequencing project: providing services to taxonomists for standard genome sequencing and annotation.</title>
        <authorList>
            <consortium name="The Broad Institute Genomics Platform"/>
            <consortium name="The Broad Institute Genome Sequencing Center for Infectious Disease"/>
            <person name="Wu L."/>
            <person name="Ma J."/>
        </authorList>
    </citation>
    <scope>NUCLEOTIDE SEQUENCE [LARGE SCALE GENOMIC DNA]</scope>
    <source>
        <strain evidence="2">CCUG 63830</strain>
    </source>
</reference>
<dbReference type="RefSeq" id="WP_224609765.1">
    <property type="nucleotide sequence ID" value="NZ_JAIQXV010000012.1"/>
</dbReference>
<evidence type="ECO:0000313" key="2">
    <source>
        <dbReference type="Proteomes" id="UP001596317"/>
    </source>
</evidence>
<proteinExistence type="predicted"/>
<gene>
    <name evidence="1" type="ORF">ACFP90_26975</name>
</gene>
<organism evidence="1 2">
    <name type="scientific">Deinococcus multiflagellatus</name>
    <dbReference type="NCBI Taxonomy" id="1656887"/>
    <lineage>
        <taxon>Bacteria</taxon>
        <taxon>Thermotogati</taxon>
        <taxon>Deinococcota</taxon>
        <taxon>Deinococci</taxon>
        <taxon>Deinococcales</taxon>
        <taxon>Deinococcaceae</taxon>
        <taxon>Deinococcus</taxon>
    </lineage>
</organism>
<dbReference type="SUPFAM" id="SSF54523">
    <property type="entry name" value="Pili subunits"/>
    <property type="match status" value="1"/>
</dbReference>
<dbReference type="InterPro" id="IPR045584">
    <property type="entry name" value="Pilin-like"/>
</dbReference>
<protein>
    <submittedName>
        <fullName evidence="1">Uncharacterized protein</fullName>
    </submittedName>
</protein>
<evidence type="ECO:0000313" key="1">
    <source>
        <dbReference type="EMBL" id="MFC6663660.1"/>
    </source>
</evidence>
<dbReference type="Proteomes" id="UP001596317">
    <property type="component" value="Unassembled WGS sequence"/>
</dbReference>
<keyword evidence="2" id="KW-1185">Reference proteome</keyword>
<dbReference type="EMBL" id="JBHSWB010000004">
    <property type="protein sequence ID" value="MFC6663660.1"/>
    <property type="molecule type" value="Genomic_DNA"/>
</dbReference>
<name>A0ABW1ZRT2_9DEIO</name>